<dbReference type="PANTHER" id="PTHR24347">
    <property type="entry name" value="SERINE/THREONINE-PROTEIN KINASE"/>
    <property type="match status" value="1"/>
</dbReference>
<keyword evidence="5" id="KW-0808">Transferase</keyword>
<dbReference type="InterPro" id="IPR017441">
    <property type="entry name" value="Protein_kinase_ATP_BS"/>
</dbReference>
<dbReference type="Proteomes" id="UP000243217">
    <property type="component" value="Unassembled WGS sequence"/>
</dbReference>
<evidence type="ECO:0000313" key="6">
    <source>
        <dbReference type="Proteomes" id="UP000243217"/>
    </source>
</evidence>
<name>A0A1V9Z712_9STRA</name>
<proteinExistence type="predicted"/>
<reference evidence="5 6" key="1">
    <citation type="journal article" date="2014" name="Genome Biol. Evol.">
        <title>The secreted proteins of Achlya hypogyna and Thraustotheca clavata identify the ancestral oomycete secretome and reveal gene acquisitions by horizontal gene transfer.</title>
        <authorList>
            <person name="Misner I."/>
            <person name="Blouin N."/>
            <person name="Leonard G."/>
            <person name="Richards T.A."/>
            <person name="Lane C.E."/>
        </authorList>
    </citation>
    <scope>NUCLEOTIDE SEQUENCE [LARGE SCALE GENOMIC DNA]</scope>
    <source>
        <strain evidence="5 6">ATCC 34112</strain>
    </source>
</reference>
<keyword evidence="1 3" id="KW-0547">Nucleotide-binding</keyword>
<dbReference type="GO" id="GO:0004672">
    <property type="term" value="F:protein kinase activity"/>
    <property type="evidence" value="ECO:0007669"/>
    <property type="project" value="InterPro"/>
</dbReference>
<evidence type="ECO:0000256" key="1">
    <source>
        <dbReference type="ARBA" id="ARBA00022741"/>
    </source>
</evidence>
<dbReference type="EMBL" id="JNBS01002236">
    <property type="protein sequence ID" value="OQR93731.1"/>
    <property type="molecule type" value="Genomic_DNA"/>
</dbReference>
<dbReference type="PROSITE" id="PS00108">
    <property type="entry name" value="PROTEIN_KINASE_ST"/>
    <property type="match status" value="1"/>
</dbReference>
<accession>A0A1V9Z712</accession>
<dbReference type="OrthoDB" id="193931at2759"/>
<evidence type="ECO:0000259" key="4">
    <source>
        <dbReference type="PROSITE" id="PS50011"/>
    </source>
</evidence>
<dbReference type="FunFam" id="1.10.510.10:FF:000571">
    <property type="entry name" value="Maternal embryonic leucine zipper kinase"/>
    <property type="match status" value="1"/>
</dbReference>
<dbReference type="PROSITE" id="PS50011">
    <property type="entry name" value="PROTEIN_KINASE_DOM"/>
    <property type="match status" value="1"/>
</dbReference>
<dbReference type="SUPFAM" id="SSF56112">
    <property type="entry name" value="Protein kinase-like (PK-like)"/>
    <property type="match status" value="1"/>
</dbReference>
<dbReference type="GO" id="GO:0005524">
    <property type="term" value="F:ATP binding"/>
    <property type="evidence" value="ECO:0007669"/>
    <property type="project" value="UniProtKB-UniRule"/>
</dbReference>
<dbReference type="InterPro" id="IPR008271">
    <property type="entry name" value="Ser/Thr_kinase_AS"/>
</dbReference>
<dbReference type="CDD" id="cd05117">
    <property type="entry name" value="STKc_CAMK"/>
    <property type="match status" value="1"/>
</dbReference>
<sequence length="540" mass="59923">MGCTLTSMLCPGSDVSAKSVDELTPLKRAQVAACPPLAAHYSLGPKIGEGAFSVVRKGVHLHSGDVVAIKCLDLKTISSAEMANILREVSILKQLNHPHVIRCHAFYLEDHFGYIVTDLMEGGDLFDRIVDKNVYTELEAKDVVKSLLSAVAYCHEMHIVHRDLKPENILLSSRDDNAVIKIADFGLAKDDAYLITMCGSPAYVAPEVLISTKSPYDKAVDIWSIGVITYALLCGYLPFYDKNPAKMFRQIKAGIFTFPSPHWDMISPAAKDFVSKMLVVMPAKRASASLLLEDEWITKTTLKCVPLTKAMTELRKLNSRRSLRSSIIAVQSAIKLKNASSLPATIMLVIPPVYSFAIAKATLTSQICGEICPLQSTESCILYPPNFHCINSILGTCVPYNNGWTKCLWNTIDSIDISGISQDNSELIQAVDNYIAPSHTELVLKNSNKKYLLTLLDGAFLKSNLTSLWIENVDLVYHRNVFPPKLTTLVLRNTGLRRIPKEIFILEHLETLEISGQFLDTSWLSSQEQSFIRHIKCTFG</sequence>
<gene>
    <name evidence="5" type="ORF">THRCLA_08359</name>
</gene>
<dbReference type="PROSITE" id="PS00107">
    <property type="entry name" value="PROTEIN_KINASE_ATP"/>
    <property type="match status" value="1"/>
</dbReference>
<protein>
    <submittedName>
        <fullName evidence="5">Calcium/calmodulin-dependent protein kinase</fullName>
    </submittedName>
</protein>
<dbReference type="SMART" id="SM00220">
    <property type="entry name" value="S_TKc"/>
    <property type="match status" value="1"/>
</dbReference>
<dbReference type="InterPro" id="IPR000719">
    <property type="entry name" value="Prot_kinase_dom"/>
</dbReference>
<dbReference type="Gene3D" id="3.80.10.10">
    <property type="entry name" value="Ribonuclease Inhibitor"/>
    <property type="match status" value="1"/>
</dbReference>
<dbReference type="AlphaFoldDB" id="A0A1V9Z712"/>
<keyword evidence="6" id="KW-1185">Reference proteome</keyword>
<dbReference type="STRING" id="74557.A0A1V9Z712"/>
<dbReference type="InterPro" id="IPR032675">
    <property type="entry name" value="LRR_dom_sf"/>
</dbReference>
<keyword evidence="2 3" id="KW-0067">ATP-binding</keyword>
<dbReference type="SUPFAM" id="SSF52058">
    <property type="entry name" value="L domain-like"/>
    <property type="match status" value="1"/>
</dbReference>
<evidence type="ECO:0000256" key="2">
    <source>
        <dbReference type="ARBA" id="ARBA00022840"/>
    </source>
</evidence>
<feature type="domain" description="Protein kinase" evidence="4">
    <location>
        <begin position="41"/>
        <end position="297"/>
    </location>
</feature>
<dbReference type="InterPro" id="IPR011009">
    <property type="entry name" value="Kinase-like_dom_sf"/>
</dbReference>
<dbReference type="Gene3D" id="1.10.510.10">
    <property type="entry name" value="Transferase(Phosphotransferase) domain 1"/>
    <property type="match status" value="1"/>
</dbReference>
<feature type="binding site" evidence="3">
    <location>
        <position position="70"/>
    </location>
    <ligand>
        <name>ATP</name>
        <dbReference type="ChEBI" id="CHEBI:30616"/>
    </ligand>
</feature>
<comment type="caution">
    <text evidence="5">The sequence shown here is derived from an EMBL/GenBank/DDBJ whole genome shotgun (WGS) entry which is preliminary data.</text>
</comment>
<dbReference type="Pfam" id="PF00069">
    <property type="entry name" value="Pkinase"/>
    <property type="match status" value="1"/>
</dbReference>
<organism evidence="5 6">
    <name type="scientific">Thraustotheca clavata</name>
    <dbReference type="NCBI Taxonomy" id="74557"/>
    <lineage>
        <taxon>Eukaryota</taxon>
        <taxon>Sar</taxon>
        <taxon>Stramenopiles</taxon>
        <taxon>Oomycota</taxon>
        <taxon>Saprolegniomycetes</taxon>
        <taxon>Saprolegniales</taxon>
        <taxon>Achlyaceae</taxon>
        <taxon>Thraustotheca</taxon>
    </lineage>
</organism>
<evidence type="ECO:0000256" key="3">
    <source>
        <dbReference type="PROSITE-ProRule" id="PRU10141"/>
    </source>
</evidence>
<keyword evidence="5" id="KW-0418">Kinase</keyword>
<evidence type="ECO:0000313" key="5">
    <source>
        <dbReference type="EMBL" id="OQR93731.1"/>
    </source>
</evidence>